<dbReference type="InterPro" id="IPR011009">
    <property type="entry name" value="Kinase-like_dom_sf"/>
</dbReference>
<feature type="domain" description="Protein kinase" evidence="7">
    <location>
        <begin position="113"/>
        <end position="419"/>
    </location>
</feature>
<proteinExistence type="predicted"/>
<organism evidence="8 9">
    <name type="scientific">Ramazzottius varieornatus</name>
    <name type="common">Water bear</name>
    <name type="synonym">Tardigrade</name>
    <dbReference type="NCBI Taxonomy" id="947166"/>
    <lineage>
        <taxon>Eukaryota</taxon>
        <taxon>Metazoa</taxon>
        <taxon>Ecdysozoa</taxon>
        <taxon>Tardigrada</taxon>
        <taxon>Eutardigrada</taxon>
        <taxon>Parachela</taxon>
        <taxon>Hypsibioidea</taxon>
        <taxon>Ramazzottiidae</taxon>
        <taxon>Ramazzottius</taxon>
    </lineage>
</organism>
<dbReference type="OrthoDB" id="40902at2759"/>
<dbReference type="Pfam" id="PF00069">
    <property type="entry name" value="Pkinase"/>
    <property type="match status" value="1"/>
</dbReference>
<keyword evidence="5" id="KW-0067">ATP-binding</keyword>
<keyword evidence="9" id="KW-1185">Reference proteome</keyword>
<evidence type="ECO:0000256" key="3">
    <source>
        <dbReference type="ARBA" id="ARBA00022741"/>
    </source>
</evidence>
<dbReference type="Gene3D" id="1.10.510.10">
    <property type="entry name" value="Transferase(Phosphotransferase) domain 1"/>
    <property type="match status" value="1"/>
</dbReference>
<name>A0A1D1UWY3_RAMVA</name>
<evidence type="ECO:0000256" key="4">
    <source>
        <dbReference type="ARBA" id="ARBA00022777"/>
    </source>
</evidence>
<evidence type="ECO:0000313" key="8">
    <source>
        <dbReference type="EMBL" id="GAU93100.1"/>
    </source>
</evidence>
<dbReference type="Gene3D" id="3.30.200.20">
    <property type="entry name" value="Phosphorylase Kinase, domain 1"/>
    <property type="match status" value="1"/>
</dbReference>
<evidence type="ECO:0000256" key="6">
    <source>
        <dbReference type="SAM" id="MobiDB-lite"/>
    </source>
</evidence>
<dbReference type="CDD" id="cd14083">
    <property type="entry name" value="STKc_CaMKI"/>
    <property type="match status" value="1"/>
</dbReference>
<dbReference type="SMART" id="SM00220">
    <property type="entry name" value="S_TKc"/>
    <property type="match status" value="1"/>
</dbReference>
<dbReference type="Proteomes" id="UP000186922">
    <property type="component" value="Unassembled WGS sequence"/>
</dbReference>
<evidence type="ECO:0000256" key="2">
    <source>
        <dbReference type="ARBA" id="ARBA00022679"/>
    </source>
</evidence>
<sequence>MAKRHRSSLEMNSAMPATTFSNGRSSAVEDVSTKAGETANLTSAVTRPEHDTATTGSLSGNGDHRSDPKHSPHKATNGAYENEDSDKLLAEPATKIADRKASVHQTVSIFEHFIFKDVIGTGAFSKVVVAQRRPLIGEHTFNPDFKKDAVLNLALTRSPSNILASSREDFRNKKTSSIDQMNELLKDHVAIKCIDRRALKGKEESLENEIKVLKRLKHPNIVQLFDTYEDSNHVYLVMELVTGGELFDRIVEKGSYTELDASRLINQILQAVNFMHSQQVVHRDLKPENLLYYNPEETSKIMISDFGLSKIEGSGSIMATACGTPGYVAPEVLAQKPYGKAVDIWSIGVISYILLCGYPPFYDENDANLFAQIMKGEYEFDSPYWDDISESAKDFIRHLMCVDPNERYTCEEAIQHPWISGNEAGTINIHSRVSAQLQKNFRAKTKWRQAYNAAAVIRRMQKLCLTSNGTTNSTPTTPP</sequence>
<protein>
    <recommendedName>
        <fullName evidence="7">Protein kinase domain-containing protein</fullName>
    </recommendedName>
</protein>
<dbReference type="GO" id="GO:0004674">
    <property type="term" value="F:protein serine/threonine kinase activity"/>
    <property type="evidence" value="ECO:0007669"/>
    <property type="project" value="UniProtKB-KW"/>
</dbReference>
<keyword evidence="4" id="KW-0418">Kinase</keyword>
<dbReference type="PROSITE" id="PS00108">
    <property type="entry name" value="PROTEIN_KINASE_ST"/>
    <property type="match status" value="1"/>
</dbReference>
<dbReference type="InterPro" id="IPR000719">
    <property type="entry name" value="Prot_kinase_dom"/>
</dbReference>
<dbReference type="PROSITE" id="PS50011">
    <property type="entry name" value="PROTEIN_KINASE_DOM"/>
    <property type="match status" value="1"/>
</dbReference>
<evidence type="ECO:0000256" key="1">
    <source>
        <dbReference type="ARBA" id="ARBA00022527"/>
    </source>
</evidence>
<dbReference type="FunFam" id="1.10.510.10:FF:000026">
    <property type="entry name" value="Calcium/calmodulin-dependent protein kinase type 1"/>
    <property type="match status" value="1"/>
</dbReference>
<evidence type="ECO:0000259" key="7">
    <source>
        <dbReference type="PROSITE" id="PS50011"/>
    </source>
</evidence>
<reference evidence="8 9" key="1">
    <citation type="journal article" date="2016" name="Nat. Commun.">
        <title>Extremotolerant tardigrade genome and improved radiotolerance of human cultured cells by tardigrade-unique protein.</title>
        <authorList>
            <person name="Hashimoto T."/>
            <person name="Horikawa D.D."/>
            <person name="Saito Y."/>
            <person name="Kuwahara H."/>
            <person name="Kozuka-Hata H."/>
            <person name="Shin-I T."/>
            <person name="Minakuchi Y."/>
            <person name="Ohishi K."/>
            <person name="Motoyama A."/>
            <person name="Aizu T."/>
            <person name="Enomoto A."/>
            <person name="Kondo K."/>
            <person name="Tanaka S."/>
            <person name="Hara Y."/>
            <person name="Koshikawa S."/>
            <person name="Sagara H."/>
            <person name="Miura T."/>
            <person name="Yokobori S."/>
            <person name="Miyagawa K."/>
            <person name="Suzuki Y."/>
            <person name="Kubo T."/>
            <person name="Oyama M."/>
            <person name="Kohara Y."/>
            <person name="Fujiyama A."/>
            <person name="Arakawa K."/>
            <person name="Katayama T."/>
            <person name="Toyoda A."/>
            <person name="Kunieda T."/>
        </authorList>
    </citation>
    <scope>NUCLEOTIDE SEQUENCE [LARGE SCALE GENOMIC DNA]</scope>
    <source>
        <strain evidence="8 9">YOKOZUNA-1</strain>
    </source>
</reference>
<evidence type="ECO:0000313" key="9">
    <source>
        <dbReference type="Proteomes" id="UP000186922"/>
    </source>
</evidence>
<dbReference type="GO" id="GO:0005524">
    <property type="term" value="F:ATP binding"/>
    <property type="evidence" value="ECO:0007669"/>
    <property type="project" value="UniProtKB-KW"/>
</dbReference>
<keyword evidence="2" id="KW-0808">Transferase</keyword>
<dbReference type="STRING" id="947166.A0A1D1UWY3"/>
<dbReference type="EMBL" id="BDGG01000002">
    <property type="protein sequence ID" value="GAU93100.1"/>
    <property type="molecule type" value="Genomic_DNA"/>
</dbReference>
<accession>A0A1D1UWY3</accession>
<keyword evidence="1" id="KW-0723">Serine/threonine-protein kinase</keyword>
<feature type="region of interest" description="Disordered" evidence="6">
    <location>
        <begin position="1"/>
        <end position="85"/>
    </location>
</feature>
<keyword evidence="3" id="KW-0547">Nucleotide-binding</keyword>
<dbReference type="AlphaFoldDB" id="A0A1D1UWY3"/>
<comment type="caution">
    <text evidence="8">The sequence shown here is derived from an EMBL/GenBank/DDBJ whole genome shotgun (WGS) entry which is preliminary data.</text>
</comment>
<gene>
    <name evidence="8" type="primary">RvY_05087-1</name>
    <name evidence="8" type="synonym">RvY_05087.1</name>
    <name evidence="8" type="ORF">RvY_05087</name>
</gene>
<evidence type="ECO:0000256" key="5">
    <source>
        <dbReference type="ARBA" id="ARBA00022840"/>
    </source>
</evidence>
<feature type="compositionally biased region" description="Polar residues" evidence="6">
    <location>
        <begin position="9"/>
        <end position="25"/>
    </location>
</feature>
<dbReference type="SUPFAM" id="SSF56112">
    <property type="entry name" value="Protein kinase-like (PK-like)"/>
    <property type="match status" value="1"/>
</dbReference>
<dbReference type="PANTHER" id="PTHR24347">
    <property type="entry name" value="SERINE/THREONINE-PROTEIN KINASE"/>
    <property type="match status" value="1"/>
</dbReference>
<dbReference type="InterPro" id="IPR008271">
    <property type="entry name" value="Ser/Thr_kinase_AS"/>
</dbReference>